<reference evidence="1 2" key="2">
    <citation type="journal article" date="2022" name="Mol. Ecol. Resour.">
        <title>The genomes of chicory, endive, great burdock and yacon provide insights into Asteraceae paleo-polyploidization history and plant inulin production.</title>
        <authorList>
            <person name="Fan W."/>
            <person name="Wang S."/>
            <person name="Wang H."/>
            <person name="Wang A."/>
            <person name="Jiang F."/>
            <person name="Liu H."/>
            <person name="Zhao H."/>
            <person name="Xu D."/>
            <person name="Zhang Y."/>
        </authorList>
    </citation>
    <scope>NUCLEOTIDE SEQUENCE [LARGE SCALE GENOMIC DNA]</scope>
    <source>
        <strain evidence="2">cv. Niubang</strain>
    </source>
</reference>
<proteinExistence type="predicted"/>
<protein>
    <submittedName>
        <fullName evidence="1">Uncharacterized protein</fullName>
    </submittedName>
</protein>
<dbReference type="Proteomes" id="UP001055879">
    <property type="component" value="Linkage Group LG11"/>
</dbReference>
<gene>
    <name evidence="1" type="ORF">L6452_32164</name>
</gene>
<comment type="caution">
    <text evidence="1">The sequence shown here is derived from an EMBL/GenBank/DDBJ whole genome shotgun (WGS) entry which is preliminary data.</text>
</comment>
<dbReference type="EMBL" id="CM042057">
    <property type="protein sequence ID" value="KAI3692350.1"/>
    <property type="molecule type" value="Genomic_DNA"/>
</dbReference>
<keyword evidence="2" id="KW-1185">Reference proteome</keyword>
<accession>A0ACB8Z824</accession>
<reference evidence="2" key="1">
    <citation type="journal article" date="2022" name="Mol. Ecol. Resour.">
        <title>The genomes of chicory, endive, great burdock and yacon provide insights into Asteraceae palaeo-polyploidization history and plant inulin production.</title>
        <authorList>
            <person name="Fan W."/>
            <person name="Wang S."/>
            <person name="Wang H."/>
            <person name="Wang A."/>
            <person name="Jiang F."/>
            <person name="Liu H."/>
            <person name="Zhao H."/>
            <person name="Xu D."/>
            <person name="Zhang Y."/>
        </authorList>
    </citation>
    <scope>NUCLEOTIDE SEQUENCE [LARGE SCALE GENOMIC DNA]</scope>
    <source>
        <strain evidence="2">cv. Niubang</strain>
    </source>
</reference>
<name>A0ACB8Z824_ARCLA</name>
<sequence length="145" mass="16184">MNLRTTKLVHKISSIFVISLLLVQTYLGGASMEIHHALRCSRCAHKKRRERGRTCLVIAGDLVHPMCLVLADDLVHLLRRYVASIFSGDLVLAGRREMDVLVCGSTLLCFLYSSASKTTNHMVKAVANQDVKQLQNKMVYRGDDG</sequence>
<evidence type="ECO:0000313" key="1">
    <source>
        <dbReference type="EMBL" id="KAI3692350.1"/>
    </source>
</evidence>
<organism evidence="1 2">
    <name type="scientific">Arctium lappa</name>
    <name type="common">Greater burdock</name>
    <name type="synonym">Lappa major</name>
    <dbReference type="NCBI Taxonomy" id="4217"/>
    <lineage>
        <taxon>Eukaryota</taxon>
        <taxon>Viridiplantae</taxon>
        <taxon>Streptophyta</taxon>
        <taxon>Embryophyta</taxon>
        <taxon>Tracheophyta</taxon>
        <taxon>Spermatophyta</taxon>
        <taxon>Magnoliopsida</taxon>
        <taxon>eudicotyledons</taxon>
        <taxon>Gunneridae</taxon>
        <taxon>Pentapetalae</taxon>
        <taxon>asterids</taxon>
        <taxon>campanulids</taxon>
        <taxon>Asterales</taxon>
        <taxon>Asteraceae</taxon>
        <taxon>Carduoideae</taxon>
        <taxon>Cardueae</taxon>
        <taxon>Arctiinae</taxon>
        <taxon>Arctium</taxon>
    </lineage>
</organism>
<evidence type="ECO:0000313" key="2">
    <source>
        <dbReference type="Proteomes" id="UP001055879"/>
    </source>
</evidence>